<evidence type="ECO:0000313" key="1">
    <source>
        <dbReference type="EMBL" id="ACF69119.1"/>
    </source>
</evidence>
<name>A0A6C6ZPP7_SALHS</name>
<organism evidence="1 2">
    <name type="scientific">Salmonella heidelberg (strain SL476)</name>
    <dbReference type="NCBI Taxonomy" id="454169"/>
    <lineage>
        <taxon>Bacteria</taxon>
        <taxon>Pseudomonadati</taxon>
        <taxon>Pseudomonadota</taxon>
        <taxon>Gammaproteobacteria</taxon>
        <taxon>Enterobacterales</taxon>
        <taxon>Enterobacteriaceae</taxon>
        <taxon>Salmonella</taxon>
    </lineage>
</organism>
<accession>A0A6C6ZPP7</accession>
<sequence length="41" mass="4156">MGMPACKISDTTSFIGVDVIKHKSADPGVGLLAFGSNSISC</sequence>
<evidence type="ECO:0000313" key="2">
    <source>
        <dbReference type="Proteomes" id="UP000001866"/>
    </source>
</evidence>
<protein>
    <submittedName>
        <fullName evidence="1">Uncharacterized protein</fullName>
    </submittedName>
</protein>
<proteinExistence type="predicted"/>
<reference evidence="1 2" key="1">
    <citation type="journal article" date="2011" name="J. Bacteriol.">
        <title>Comparative genomics of 28 Salmonella enterica isolates: evidence for CRISPR-mediated adaptive sublineage evolution.</title>
        <authorList>
            <person name="Fricke W.F."/>
            <person name="Mammel M.K."/>
            <person name="McDermott P.F."/>
            <person name="Tartera C."/>
            <person name="White D.G."/>
            <person name="Leclerc J.E."/>
            <person name="Ravel J."/>
            <person name="Cebula T.A."/>
        </authorList>
    </citation>
    <scope>NUCLEOTIDE SEQUENCE [LARGE SCALE GENOMIC DNA]</scope>
    <source>
        <strain evidence="1 2">SL476</strain>
    </source>
</reference>
<dbReference type="EMBL" id="CP001120">
    <property type="protein sequence ID" value="ACF69119.1"/>
    <property type="molecule type" value="Genomic_DNA"/>
</dbReference>
<gene>
    <name evidence="1" type="ordered locus">SeHA_C3359</name>
</gene>
<dbReference type="Proteomes" id="UP000001866">
    <property type="component" value="Chromosome"/>
</dbReference>
<dbReference type="AlphaFoldDB" id="A0A6C6ZPP7"/>
<dbReference type="KEGG" id="seh:SeHA_C3359"/>